<comment type="similarity">
    <text evidence="2">Belongs to the FAD-dependent oxidoreductase family.</text>
</comment>
<sequence>MEQFDYVVLGASHAGLEALRAIRAHDADGSIAVLDREARLPVSPTVLPYVVSGKCAEDRIALRERRWFDAQRVDYRQQAAAAALDTANARLRLADGREIGYGKLLLATGAAPAIPPIEGLSDVRYHVLRTLDDALALRDVASEVAGEAGRAAGRAIVLGAGLVGMHAAENLVRAGARVTVVEMRGQVLPGYFDAAAAARIEAVFRDKGVEVLTGRRVEQVAPRGEGCTLRLDGGEARDADLLLVAAGVRPEVSYLAGSGIAVERGVVVDAFMRTAAPNVWAAGDVVRTPSFFGDGTPAGGILPDAVEQGRTAGMSMAGDPALQPYPGGVSLNTYGFFGHRALSVGRDAPEGTGPEWEVLVRGEEGGDAYLKLVLRDGRLQGIFGVDVLFDPGIMWELILRRVEIGARRDVLLENPQDAARALMSGLWR</sequence>
<feature type="domain" description="FAD/NAD(P)-binding" evidence="5">
    <location>
        <begin position="4"/>
        <end position="289"/>
    </location>
</feature>
<keyword evidence="3" id="KW-0285">Flavoprotein</keyword>
<dbReference type="PRINTS" id="PR00411">
    <property type="entry name" value="PNDRDTASEI"/>
</dbReference>
<dbReference type="Pfam" id="PF07992">
    <property type="entry name" value="Pyr_redox_2"/>
    <property type="match status" value="1"/>
</dbReference>
<evidence type="ECO:0000313" key="6">
    <source>
        <dbReference type="EMBL" id="NMG43803.1"/>
    </source>
</evidence>
<dbReference type="PRINTS" id="PR00368">
    <property type="entry name" value="FADPNR"/>
</dbReference>
<evidence type="ECO:0000256" key="1">
    <source>
        <dbReference type="ARBA" id="ARBA00001974"/>
    </source>
</evidence>
<comment type="caution">
    <text evidence="6">The sequence shown here is derived from an EMBL/GenBank/DDBJ whole genome shotgun (WGS) entry which is preliminary data.</text>
</comment>
<dbReference type="RefSeq" id="WP_169255696.1">
    <property type="nucleotide sequence ID" value="NZ_WTVN01000010.1"/>
</dbReference>
<dbReference type="EMBL" id="WTVN01000010">
    <property type="protein sequence ID" value="NMG43803.1"/>
    <property type="molecule type" value="Genomic_DNA"/>
</dbReference>
<evidence type="ECO:0000256" key="4">
    <source>
        <dbReference type="ARBA" id="ARBA00022827"/>
    </source>
</evidence>
<keyword evidence="7" id="KW-1185">Reference proteome</keyword>
<dbReference type="InterPro" id="IPR036188">
    <property type="entry name" value="FAD/NAD-bd_sf"/>
</dbReference>
<name>A0ABX1PWI0_9RHOO</name>
<keyword evidence="4" id="KW-0274">FAD</keyword>
<evidence type="ECO:0000313" key="7">
    <source>
        <dbReference type="Proteomes" id="UP000623795"/>
    </source>
</evidence>
<organism evidence="6 7">
    <name type="scientific">Aromatoleum toluvorans</name>
    <dbReference type="NCBI Taxonomy" id="92002"/>
    <lineage>
        <taxon>Bacteria</taxon>
        <taxon>Pseudomonadati</taxon>
        <taxon>Pseudomonadota</taxon>
        <taxon>Betaproteobacteria</taxon>
        <taxon>Rhodocyclales</taxon>
        <taxon>Rhodocyclaceae</taxon>
        <taxon>Aromatoleum</taxon>
    </lineage>
</organism>
<gene>
    <name evidence="6" type="ORF">GPA22_08675</name>
</gene>
<dbReference type="InterPro" id="IPR050260">
    <property type="entry name" value="FAD-bd_OxRdtase"/>
</dbReference>
<dbReference type="PANTHER" id="PTHR43429:SF3">
    <property type="entry name" value="NITRITE REDUCTASE [NAD(P)H]"/>
    <property type="match status" value="1"/>
</dbReference>
<dbReference type="Gene3D" id="3.50.50.60">
    <property type="entry name" value="FAD/NAD(P)-binding domain"/>
    <property type="match status" value="2"/>
</dbReference>
<reference evidence="6 7" key="1">
    <citation type="submission" date="2019-12" db="EMBL/GenBank/DDBJ databases">
        <title>Comparative genomics gives insights into the taxonomy of the Azoarcus-Aromatoleum group and reveals separate origins of nif in the plant-associated Azoarcus and non-plant-associated Aromatoleum sub-groups.</title>
        <authorList>
            <person name="Lafos M."/>
            <person name="Maluk M."/>
            <person name="Batista M."/>
            <person name="Junghare M."/>
            <person name="Carmona M."/>
            <person name="Faoro H."/>
            <person name="Cruz L.M."/>
            <person name="Battistoni F."/>
            <person name="De Souza E."/>
            <person name="Pedrosa F."/>
            <person name="Chen W.-M."/>
            <person name="Poole P.S."/>
            <person name="Dixon R.A."/>
            <person name="James E.K."/>
        </authorList>
    </citation>
    <scope>NUCLEOTIDE SEQUENCE [LARGE SCALE GENOMIC DNA]</scope>
    <source>
        <strain evidence="6 7">Td21</strain>
    </source>
</reference>
<evidence type="ECO:0000256" key="3">
    <source>
        <dbReference type="ARBA" id="ARBA00022630"/>
    </source>
</evidence>
<protein>
    <submittedName>
        <fullName evidence="6">NAD(P)/FAD-dependent oxidoreductase</fullName>
    </submittedName>
</protein>
<dbReference type="SUPFAM" id="SSF51905">
    <property type="entry name" value="FAD/NAD(P)-binding domain"/>
    <property type="match status" value="2"/>
</dbReference>
<dbReference type="NCBIfam" id="NF045765">
    <property type="entry name" value="PhenlGlyoxDHPadH"/>
    <property type="match status" value="1"/>
</dbReference>
<dbReference type="Proteomes" id="UP000623795">
    <property type="component" value="Unassembled WGS sequence"/>
</dbReference>
<comment type="cofactor">
    <cofactor evidence="1">
        <name>FAD</name>
        <dbReference type="ChEBI" id="CHEBI:57692"/>
    </cofactor>
</comment>
<evidence type="ECO:0000259" key="5">
    <source>
        <dbReference type="Pfam" id="PF07992"/>
    </source>
</evidence>
<dbReference type="InterPro" id="IPR054806">
    <property type="entry name" value="PadH"/>
</dbReference>
<dbReference type="PANTHER" id="PTHR43429">
    <property type="entry name" value="PYRIDINE NUCLEOTIDE-DISULFIDE OXIDOREDUCTASE DOMAIN-CONTAINING"/>
    <property type="match status" value="1"/>
</dbReference>
<evidence type="ECO:0000256" key="2">
    <source>
        <dbReference type="ARBA" id="ARBA00006442"/>
    </source>
</evidence>
<dbReference type="InterPro" id="IPR023753">
    <property type="entry name" value="FAD/NAD-binding_dom"/>
</dbReference>
<proteinExistence type="inferred from homology"/>
<accession>A0ABX1PWI0</accession>